<dbReference type="CDD" id="cd06262">
    <property type="entry name" value="metallo-hydrolase-like_MBL-fold"/>
    <property type="match status" value="1"/>
</dbReference>
<evidence type="ECO:0000256" key="2">
    <source>
        <dbReference type="ARBA" id="ARBA00034301"/>
    </source>
</evidence>
<dbReference type="Pfam" id="PF00753">
    <property type="entry name" value="Lactamase_B"/>
    <property type="match status" value="2"/>
</dbReference>
<evidence type="ECO:0000256" key="1">
    <source>
        <dbReference type="ARBA" id="ARBA00034221"/>
    </source>
</evidence>
<comment type="catalytic activity">
    <reaction evidence="1">
        <text>3',5'-cyclic CMP + H2O = CMP + H(+)</text>
        <dbReference type="Rhea" id="RHEA:72675"/>
        <dbReference type="ChEBI" id="CHEBI:15377"/>
        <dbReference type="ChEBI" id="CHEBI:15378"/>
        <dbReference type="ChEBI" id="CHEBI:58003"/>
        <dbReference type="ChEBI" id="CHEBI:60377"/>
    </reaction>
    <physiologicalReaction direction="left-to-right" evidence="1">
        <dbReference type="Rhea" id="RHEA:72676"/>
    </physiologicalReaction>
</comment>
<dbReference type="RefSeq" id="WP_258385602.1">
    <property type="nucleotide sequence ID" value="NZ_CP091430.1"/>
</dbReference>
<name>A0ABY5S7L9_9BACL</name>
<dbReference type="SMART" id="SM00849">
    <property type="entry name" value="Lactamase_B"/>
    <property type="match status" value="2"/>
</dbReference>
<evidence type="ECO:0000313" key="6">
    <source>
        <dbReference type="Proteomes" id="UP001057877"/>
    </source>
</evidence>
<dbReference type="InterPro" id="IPR050662">
    <property type="entry name" value="Sec-metab_biosynth-thioest"/>
</dbReference>
<reference evidence="5" key="1">
    <citation type="submission" date="2022-01" db="EMBL/GenBank/DDBJ databases">
        <title>Paenibacillus spongiae sp. nov., isolated from marine sponge.</title>
        <authorList>
            <person name="Li Z."/>
            <person name="Zhang M."/>
        </authorList>
    </citation>
    <scope>NUCLEOTIDE SEQUENCE</scope>
    <source>
        <strain evidence="5">PHS-Z3</strain>
    </source>
</reference>
<feature type="domain" description="Metallo-beta-lactamase" evidence="4">
    <location>
        <begin position="260"/>
        <end position="457"/>
    </location>
</feature>
<gene>
    <name evidence="5" type="ORF">L1F29_29520</name>
</gene>
<dbReference type="Proteomes" id="UP001057877">
    <property type="component" value="Chromosome"/>
</dbReference>
<dbReference type="PANTHER" id="PTHR23131">
    <property type="entry name" value="ENDORIBONUCLEASE LACTB2"/>
    <property type="match status" value="1"/>
</dbReference>
<feature type="domain" description="Metallo-beta-lactamase" evidence="4">
    <location>
        <begin position="14"/>
        <end position="207"/>
    </location>
</feature>
<dbReference type="Gene3D" id="3.60.15.10">
    <property type="entry name" value="Ribonuclease Z/Hydroxyacylglutathione hydrolase-like"/>
    <property type="match status" value="2"/>
</dbReference>
<accession>A0ABY5S7L9</accession>
<evidence type="ECO:0000259" key="4">
    <source>
        <dbReference type="SMART" id="SM00849"/>
    </source>
</evidence>
<proteinExistence type="predicted"/>
<evidence type="ECO:0000256" key="3">
    <source>
        <dbReference type="ARBA" id="ARBA00048505"/>
    </source>
</evidence>
<sequence>MLQLSEHLYQYEDTCHVYVIRNGSEAVLIDFGSGAVLEELQAIGVNKVTDILMTHHHRDQGQGLPKAAEIGANVWVPHIEQDLFQYIDRHFQGREIYNNYNVRQDKFSLLEPVPIAGTLKDYASCTFGGYTFQVIPTPGHTTGSITLAVTLDDRVLAFTGDLIAAPGKVWSMSATQWSYNGCEGVIHSILSLQRLRGSNLDVLLPSHGEVMEQPADAIDPLVDNLEQLLELRNQHGQLNWIREPDFVEVTPHLLWNARSFANSYVLLSESGKALLIDYGYPNLNAISNAGTDRSSRRPSLQPIEALKKKYGISKIDVVIPTHYHDDHIAGFNLLRDVEGAETWVPEHFADLFERPSHYNVPCIWYDPIPVDRRLPSGETIVWEEYEIRIFEQPGHALYAVAIAFETDGKRVLAVGDQQDNQGDLNNYVYMNKFRSHDYELSANLYRKLRPDLILSGHWDPLWVDEAYLAKLSRSGERLKTLHDALLPIQHVDMGAEGFCAWIKPYQLHVKSGDAVEIEVDLLNPLPRRETVTAQLILPSGWEAMTKEAALELDPQAVGTLRFLFTAPMGISAQRARIAVDVTAGRKKFGQQAEALVTVEN</sequence>
<dbReference type="EMBL" id="CP091430">
    <property type="protein sequence ID" value="UVI29513.1"/>
    <property type="molecule type" value="Genomic_DNA"/>
</dbReference>
<organism evidence="5 6">
    <name type="scientific">Paenibacillus spongiae</name>
    <dbReference type="NCBI Taxonomy" id="2909671"/>
    <lineage>
        <taxon>Bacteria</taxon>
        <taxon>Bacillati</taxon>
        <taxon>Bacillota</taxon>
        <taxon>Bacilli</taxon>
        <taxon>Bacillales</taxon>
        <taxon>Paenibacillaceae</taxon>
        <taxon>Paenibacillus</taxon>
    </lineage>
</organism>
<comment type="catalytic activity">
    <reaction evidence="3">
        <text>3',5'-cyclic UMP + H2O = UMP + H(+)</text>
        <dbReference type="Rhea" id="RHEA:70575"/>
        <dbReference type="ChEBI" id="CHEBI:15377"/>
        <dbReference type="ChEBI" id="CHEBI:15378"/>
        <dbReference type="ChEBI" id="CHEBI:57865"/>
        <dbReference type="ChEBI" id="CHEBI:184387"/>
    </reaction>
    <physiologicalReaction direction="left-to-right" evidence="3">
        <dbReference type="Rhea" id="RHEA:70576"/>
    </physiologicalReaction>
</comment>
<dbReference type="InterPro" id="IPR001279">
    <property type="entry name" value="Metallo-B-lactamas"/>
</dbReference>
<evidence type="ECO:0000313" key="5">
    <source>
        <dbReference type="EMBL" id="UVI29513.1"/>
    </source>
</evidence>
<dbReference type="InterPro" id="IPR036866">
    <property type="entry name" value="RibonucZ/Hydroxyglut_hydro"/>
</dbReference>
<protein>
    <submittedName>
        <fullName evidence="5">MBL fold metallo-hydrolase</fullName>
    </submittedName>
</protein>
<keyword evidence="6" id="KW-1185">Reference proteome</keyword>
<comment type="function">
    <text evidence="2">Counteracts the endogenous Pycsar antiviral defense system. Phosphodiesterase that enables metal-dependent hydrolysis of host cyclic nucleotide Pycsar defense signals such as cCMP and cUMP.</text>
</comment>
<dbReference type="SUPFAM" id="SSF56281">
    <property type="entry name" value="Metallo-hydrolase/oxidoreductase"/>
    <property type="match status" value="2"/>
</dbReference>
<dbReference type="PANTHER" id="PTHR23131:SF0">
    <property type="entry name" value="ENDORIBONUCLEASE LACTB2"/>
    <property type="match status" value="1"/>
</dbReference>